<dbReference type="AlphaFoldDB" id="A0A3D9JSE0"/>
<accession>A0A3D9JSE0</accession>
<evidence type="ECO:0000259" key="3">
    <source>
        <dbReference type="PROSITE" id="PS51272"/>
    </source>
</evidence>
<dbReference type="PANTHER" id="PTHR43308:SF5">
    <property type="entry name" value="S-LAYER PROTEIN _ PEPTIDOGLYCAN ENDO-BETA-N-ACETYLGLUCOSAMINIDASE"/>
    <property type="match status" value="1"/>
</dbReference>
<dbReference type="PROSITE" id="PS51272">
    <property type="entry name" value="SLH"/>
    <property type="match status" value="1"/>
</dbReference>
<feature type="domain" description="SLH" evidence="3">
    <location>
        <begin position="76"/>
        <end position="139"/>
    </location>
</feature>
<dbReference type="Pfam" id="PF13205">
    <property type="entry name" value="Big_5"/>
    <property type="match status" value="3"/>
</dbReference>
<dbReference type="EMBL" id="QRDZ01000011">
    <property type="protein sequence ID" value="RED76679.1"/>
    <property type="molecule type" value="Genomic_DNA"/>
</dbReference>
<organism evidence="4 5">
    <name type="scientific">Cohnella phaseoli</name>
    <dbReference type="NCBI Taxonomy" id="456490"/>
    <lineage>
        <taxon>Bacteria</taxon>
        <taxon>Bacillati</taxon>
        <taxon>Bacillota</taxon>
        <taxon>Bacilli</taxon>
        <taxon>Bacillales</taxon>
        <taxon>Paenibacillaceae</taxon>
        <taxon>Cohnella</taxon>
    </lineage>
</organism>
<name>A0A3D9JSE0_9BACL</name>
<dbReference type="Gene3D" id="2.60.40.1220">
    <property type="match status" value="3"/>
</dbReference>
<feature type="chain" id="PRO_5017616403" evidence="2">
    <location>
        <begin position="24"/>
        <end position="694"/>
    </location>
</feature>
<comment type="caution">
    <text evidence="4">The sequence shown here is derived from an EMBL/GenBank/DDBJ whole genome shotgun (WGS) entry which is preliminary data.</text>
</comment>
<dbReference type="InterPro" id="IPR014755">
    <property type="entry name" value="Cu-Rt/internalin_Ig-like"/>
</dbReference>
<sequence length="694" mass="75733">MRKIVAGMLALLLMLSVPWTAWGASGLTTDQKFEELRQKGIFTGFSDGSSRLYDPMSREQLAAVLYRLLKLPSGSSTPSYDDVRTTRWSFHEIEAVARAGLMNGTKTRTFSPASNVTVEQLAAILTRSYGLSGSGSTPVAGRVSPWARGAVSMALDRKLIPQLSDYTLEATRGLLVEAAYAIYEQSNVKPLYVRSVEQLTNQSIGIQLFQRADPNDKSIDKSRFLVKDVYGNTRNVLQATVSQDGMSIVLWTDRQLGGVVHTVTIDGATWSYTSALEDTTKPQLVSQPVKVAHRTYELTFSEPVETSSATNSANYRLNGGLRITGVKLSDDKRKVTFTTSEQTDGRNYQLTVQNVKDPAGNVMDTRSDLYLTGSNDNVKPKVTEVKVDVTTALITVKFSEKIDPQHAVLTNHYSIDKGLAVLQATLESDGKTVTLRTGPQRDATYYTLTVGGIPDLAGNVMDTSTNWRFGAVANPVEQAALQSAVAIDKNTVELTFTRALSDADVGGVKLVAMTDNGNEVSMADWSAFVQRKPGSDRAVTIQYRTKSSTNPDLFRSGHVYTVRAAGIAALNTTGGADTAVFAGTVVDNAVPFVTHAIVLDRSTVKVLFSEPVRNVKTSAFQLREKDGRGKDIDYIEQGDPGKIVTEAVLKLDDELKSNRQYELTFRSNTITDAAGWNGWKTKDGDNAYVVRFNT</sequence>
<keyword evidence="5" id="KW-1185">Reference proteome</keyword>
<reference evidence="4 5" key="1">
    <citation type="submission" date="2018-07" db="EMBL/GenBank/DDBJ databases">
        <title>Genomic Encyclopedia of Type Strains, Phase III (KMG-III): the genomes of soil and plant-associated and newly described type strains.</title>
        <authorList>
            <person name="Whitman W."/>
        </authorList>
    </citation>
    <scope>NUCLEOTIDE SEQUENCE [LARGE SCALE GENOMIC DNA]</scope>
    <source>
        <strain evidence="4 5">CECT 7287</strain>
    </source>
</reference>
<dbReference type="PANTHER" id="PTHR43308">
    <property type="entry name" value="OUTER MEMBRANE PROTEIN ALPHA-RELATED"/>
    <property type="match status" value="1"/>
</dbReference>
<feature type="signal peptide" evidence="2">
    <location>
        <begin position="1"/>
        <end position="23"/>
    </location>
</feature>
<dbReference type="InterPro" id="IPR001119">
    <property type="entry name" value="SLH_dom"/>
</dbReference>
<dbReference type="Proteomes" id="UP000256977">
    <property type="component" value="Unassembled WGS sequence"/>
</dbReference>
<proteinExistence type="predicted"/>
<gene>
    <name evidence="4" type="ORF">DFP98_11163</name>
</gene>
<protein>
    <submittedName>
        <fullName evidence="4">S-layer family protein</fullName>
    </submittedName>
</protein>
<dbReference type="InterPro" id="IPR051465">
    <property type="entry name" value="Cell_Envelope_Struct_Comp"/>
</dbReference>
<dbReference type="InterPro" id="IPR032812">
    <property type="entry name" value="SbsA_Ig"/>
</dbReference>
<evidence type="ECO:0000256" key="1">
    <source>
        <dbReference type="ARBA" id="ARBA00022729"/>
    </source>
</evidence>
<evidence type="ECO:0000313" key="4">
    <source>
        <dbReference type="EMBL" id="RED76679.1"/>
    </source>
</evidence>
<dbReference type="RefSeq" id="WP_116061482.1">
    <property type="nucleotide sequence ID" value="NZ_QRDZ01000011.1"/>
</dbReference>
<evidence type="ECO:0000256" key="2">
    <source>
        <dbReference type="SAM" id="SignalP"/>
    </source>
</evidence>
<evidence type="ECO:0000313" key="5">
    <source>
        <dbReference type="Proteomes" id="UP000256977"/>
    </source>
</evidence>
<dbReference type="OrthoDB" id="1706086at2"/>
<dbReference type="Pfam" id="PF00395">
    <property type="entry name" value="SLH"/>
    <property type="match status" value="1"/>
</dbReference>
<keyword evidence="1 2" id="KW-0732">Signal</keyword>